<dbReference type="PANTHER" id="PTHR47381:SF3">
    <property type="entry name" value="ALPHA_BETA-HYDROLASES SUPERFAMILY PROTEIN"/>
    <property type="match status" value="1"/>
</dbReference>
<dbReference type="InterPro" id="IPR029058">
    <property type="entry name" value="AB_hydrolase_fold"/>
</dbReference>
<dbReference type="InterPro" id="IPR022742">
    <property type="entry name" value="Hydrolase_4"/>
</dbReference>
<sequence length="238" mass="26606">MGIVHEVCDQIAPALWVYAEDREQASHKGAVFFYHGLGSAKEQSLKELESLAAHGFLAIGIDNRGHGARRYADFEARFSGENPDFGSELIAAVRATAAELPHLIDAYLAEGWIQPEKLGLVGVSMGGYIAYAAILAEPRLKAVSVILGSPYWRESPAESPAHRPERFFPCALLSQNAGQDQAVPAQFARDFHQALQTYYAQAPERLAYFEYPESGHFMREEDWDLCWQRSISWFENNL</sequence>
<evidence type="ECO:0000259" key="1">
    <source>
        <dbReference type="Pfam" id="PF12146"/>
    </source>
</evidence>
<feature type="domain" description="Serine aminopeptidase S33" evidence="1">
    <location>
        <begin position="26"/>
        <end position="157"/>
    </location>
</feature>
<gene>
    <name evidence="2" type="ORF">COW36_11300</name>
</gene>
<evidence type="ECO:0000313" key="2">
    <source>
        <dbReference type="EMBL" id="PIW16861.1"/>
    </source>
</evidence>
<dbReference type="Gene3D" id="3.40.50.1820">
    <property type="entry name" value="alpha/beta hydrolase"/>
    <property type="match status" value="1"/>
</dbReference>
<protein>
    <recommendedName>
        <fullName evidence="1">Serine aminopeptidase S33 domain-containing protein</fullName>
    </recommendedName>
</protein>
<dbReference type="EMBL" id="PFFQ01000034">
    <property type="protein sequence ID" value="PIW16861.1"/>
    <property type="molecule type" value="Genomic_DNA"/>
</dbReference>
<name>A0A2M7G4Z8_9BACT</name>
<organism evidence="2 3">
    <name type="scientific">bacterium (Candidatus Blackallbacteria) CG17_big_fil_post_rev_8_21_14_2_50_48_46</name>
    <dbReference type="NCBI Taxonomy" id="2014261"/>
    <lineage>
        <taxon>Bacteria</taxon>
        <taxon>Candidatus Blackallbacteria</taxon>
    </lineage>
</organism>
<proteinExistence type="predicted"/>
<accession>A0A2M7G4Z8</accession>
<dbReference type="SUPFAM" id="SSF53474">
    <property type="entry name" value="alpha/beta-Hydrolases"/>
    <property type="match status" value="1"/>
</dbReference>
<dbReference type="PANTHER" id="PTHR47381">
    <property type="entry name" value="ALPHA/BETA-HYDROLASES SUPERFAMILY PROTEIN"/>
    <property type="match status" value="1"/>
</dbReference>
<dbReference type="Proteomes" id="UP000231019">
    <property type="component" value="Unassembled WGS sequence"/>
</dbReference>
<comment type="caution">
    <text evidence="2">The sequence shown here is derived from an EMBL/GenBank/DDBJ whole genome shotgun (WGS) entry which is preliminary data.</text>
</comment>
<evidence type="ECO:0000313" key="3">
    <source>
        <dbReference type="Proteomes" id="UP000231019"/>
    </source>
</evidence>
<reference evidence="2 3" key="1">
    <citation type="submission" date="2017-09" db="EMBL/GenBank/DDBJ databases">
        <title>Depth-based differentiation of microbial function through sediment-hosted aquifers and enrichment of novel symbionts in the deep terrestrial subsurface.</title>
        <authorList>
            <person name="Probst A.J."/>
            <person name="Ladd B."/>
            <person name="Jarett J.K."/>
            <person name="Geller-Mcgrath D.E."/>
            <person name="Sieber C.M."/>
            <person name="Emerson J.B."/>
            <person name="Anantharaman K."/>
            <person name="Thomas B.C."/>
            <person name="Malmstrom R."/>
            <person name="Stieglmeier M."/>
            <person name="Klingl A."/>
            <person name="Woyke T."/>
            <person name="Ryan C.M."/>
            <person name="Banfield J.F."/>
        </authorList>
    </citation>
    <scope>NUCLEOTIDE SEQUENCE [LARGE SCALE GENOMIC DNA]</scope>
    <source>
        <strain evidence="2">CG17_big_fil_post_rev_8_21_14_2_50_48_46</strain>
    </source>
</reference>
<dbReference type="AlphaFoldDB" id="A0A2M7G4Z8"/>
<dbReference type="Pfam" id="PF12146">
    <property type="entry name" value="Hydrolase_4"/>
    <property type="match status" value="1"/>
</dbReference>